<dbReference type="Proteomes" id="UP000243579">
    <property type="component" value="Unassembled WGS sequence"/>
</dbReference>
<evidence type="ECO:0000313" key="6">
    <source>
        <dbReference type="Proteomes" id="UP000243579"/>
    </source>
</evidence>
<dbReference type="Pfam" id="PF03372">
    <property type="entry name" value="Exo_endo_phos"/>
    <property type="match status" value="1"/>
</dbReference>
<feature type="transmembrane region" description="Helical" evidence="3">
    <location>
        <begin position="756"/>
        <end position="776"/>
    </location>
</feature>
<evidence type="ECO:0000256" key="2">
    <source>
        <dbReference type="SAM" id="MobiDB-lite"/>
    </source>
</evidence>
<dbReference type="SUPFAM" id="SSF56219">
    <property type="entry name" value="DNase I-like"/>
    <property type="match status" value="1"/>
</dbReference>
<keyword evidence="3" id="KW-0472">Membrane</keyword>
<dbReference type="STRING" id="1202772.A0A1V9YBE3"/>
<dbReference type="InterPro" id="IPR036691">
    <property type="entry name" value="Endo/exonu/phosph_ase_sf"/>
</dbReference>
<evidence type="ECO:0000259" key="4">
    <source>
        <dbReference type="Pfam" id="PF03372"/>
    </source>
</evidence>
<feature type="region of interest" description="Disordered" evidence="2">
    <location>
        <begin position="239"/>
        <end position="266"/>
    </location>
</feature>
<comment type="caution">
    <text evidence="5">The sequence shown here is derived from an EMBL/GenBank/DDBJ whole genome shotgun (WGS) entry which is preliminary data.</text>
</comment>
<dbReference type="AlphaFoldDB" id="A0A1V9YBE3"/>
<organism evidence="5 6">
    <name type="scientific">Achlya hypogyna</name>
    <name type="common">Oomycete</name>
    <name type="synonym">Protoachlya hypogyna</name>
    <dbReference type="NCBI Taxonomy" id="1202772"/>
    <lineage>
        <taxon>Eukaryota</taxon>
        <taxon>Sar</taxon>
        <taxon>Stramenopiles</taxon>
        <taxon>Oomycota</taxon>
        <taxon>Saprolegniomycetes</taxon>
        <taxon>Saprolegniales</taxon>
        <taxon>Achlyaceae</taxon>
        <taxon>Achlya</taxon>
    </lineage>
</organism>
<dbReference type="PANTHER" id="PTHR36300">
    <property type="entry name" value="RAW, ISOFORM A"/>
    <property type="match status" value="1"/>
</dbReference>
<proteinExistence type="predicted"/>
<dbReference type="EC" id="3.1.4.12" evidence="1"/>
<dbReference type="Gene3D" id="3.40.50.450">
    <property type="match status" value="1"/>
</dbReference>
<dbReference type="PANTHER" id="PTHR36300:SF1">
    <property type="entry name" value="RAW, ISOFORM A"/>
    <property type="match status" value="1"/>
</dbReference>
<keyword evidence="6" id="KW-1185">Reference proteome</keyword>
<dbReference type="InterPro" id="IPR039470">
    <property type="entry name" value="Nuc_deoxyri_tr2"/>
</dbReference>
<gene>
    <name evidence="5" type="ORF">ACHHYP_15245</name>
</gene>
<evidence type="ECO:0000313" key="5">
    <source>
        <dbReference type="EMBL" id="OQR83031.1"/>
    </source>
</evidence>
<keyword evidence="3" id="KW-1133">Transmembrane helix</keyword>
<dbReference type="InterPro" id="IPR017766">
    <property type="entry name" value="Sphingomyelinase/PLipase_C"/>
</dbReference>
<keyword evidence="3" id="KW-0812">Transmembrane</keyword>
<dbReference type="InterPro" id="IPR005135">
    <property type="entry name" value="Endo/exonuclease/phosphatase"/>
</dbReference>
<reference evidence="5 6" key="1">
    <citation type="journal article" date="2014" name="Genome Biol. Evol.">
        <title>The secreted proteins of Achlya hypogyna and Thraustotheca clavata identify the ancestral oomycete secretome and reveal gene acquisitions by horizontal gene transfer.</title>
        <authorList>
            <person name="Misner I."/>
            <person name="Blouin N."/>
            <person name="Leonard G."/>
            <person name="Richards T.A."/>
            <person name="Lane C.E."/>
        </authorList>
    </citation>
    <scope>NUCLEOTIDE SEQUENCE [LARGE SCALE GENOMIC DNA]</scope>
    <source>
        <strain evidence="5 6">ATCC 48635</strain>
    </source>
</reference>
<name>A0A1V9YBE3_ACHHY</name>
<dbReference type="Pfam" id="PF15891">
    <property type="entry name" value="Nuc_deoxyri_tr2"/>
    <property type="match status" value="1"/>
</dbReference>
<dbReference type="CDD" id="cd09078">
    <property type="entry name" value="nSMase"/>
    <property type="match status" value="1"/>
</dbReference>
<protein>
    <recommendedName>
        <fullName evidence="1">sphingomyelin phosphodiesterase</fullName>
        <ecNumber evidence="1">3.1.4.12</ecNumber>
    </recommendedName>
</protein>
<feature type="domain" description="Endonuclease/exonuclease/phosphatase" evidence="4">
    <location>
        <begin position="454"/>
        <end position="680"/>
    </location>
</feature>
<evidence type="ECO:0000256" key="3">
    <source>
        <dbReference type="SAM" id="Phobius"/>
    </source>
</evidence>
<sequence>MHHPPRPRVDRSRSTPDVRFVGHVRRDAPPRVARAATLPEIAEPLDPVHVFLGGSCNPTRWRHDIAMPLLDEASVSYYNPQVDEWHEGLMELEAQAKETATFVLFVIDNLTRAIVSINEAAEYMCCGRRVVLVVLDMESDVLVGNKKLTEYEIADLNAARACLRQHVSNYPLVKLCSTVEAAIELVISEDHLAPLPHKAHSRVRPNRLRKRSSLVLAQWPKAKGHNANLLMRSCSSSSIIDSSSDDDESEAPVAATPIPPHAPKESSQRYVYLGGNLRNTSWRASTAIPMLQKANVPYYSPSGDFLWVANGIEHKSDKHMKYSADLILMVIPHNCRSIASMTDALLLICSERAVLLVIEPMVEGTVMEDGTTPQGREFQDLHRARAYLQETARRHDTHVFEDVASAVDFILTYHERDESATMTDVRVLSLNVFMRPPGIQCRGGDHKNARWRFLRHKVLAYDIVCLQELFVGGSSRQTDLIRFAAQHGLSHHVGSVYPSLWSPQIMDGGLLILSRYPIVAHDAWVFSQGRGSDGLCAKGVAYALLQIDASTQLHVFTTHTQAGEDKDATDIRLHQLDELGAFIRAKCAGHRDIPIVVAGDFNLDARHDVFFKFNRPPIFERCTESSMYRDLKATLGQEIWAVTDVLPAHGVTNGNGHGCLRHAMPDADVETTGKCIDYVFILQTSPGLADVCSATIDKCALRDVDGAAASQALPFTHLSDHWGVAVVLRLAALGAQAQPPVLAAHLPTSRHFKLPLALATVACAAVYAAVQVSTVLR</sequence>
<evidence type="ECO:0000256" key="1">
    <source>
        <dbReference type="ARBA" id="ARBA00012369"/>
    </source>
</evidence>
<dbReference type="OrthoDB" id="6493944at2759"/>
<dbReference type="GO" id="GO:0005576">
    <property type="term" value="C:extracellular region"/>
    <property type="evidence" value="ECO:0007669"/>
    <property type="project" value="InterPro"/>
</dbReference>
<accession>A0A1V9YBE3</accession>
<dbReference type="EMBL" id="JNBR01002405">
    <property type="protein sequence ID" value="OQR83031.1"/>
    <property type="molecule type" value="Genomic_DNA"/>
</dbReference>
<dbReference type="Gene3D" id="3.60.10.10">
    <property type="entry name" value="Endonuclease/exonuclease/phosphatase"/>
    <property type="match status" value="1"/>
</dbReference>
<dbReference type="GO" id="GO:0004767">
    <property type="term" value="F:sphingomyelin phosphodiesterase activity"/>
    <property type="evidence" value="ECO:0007669"/>
    <property type="project" value="UniProtKB-EC"/>
</dbReference>
<dbReference type="GO" id="GO:0005886">
    <property type="term" value="C:plasma membrane"/>
    <property type="evidence" value="ECO:0007669"/>
    <property type="project" value="TreeGrafter"/>
</dbReference>